<dbReference type="RefSeq" id="WP_238693891.1">
    <property type="nucleotide sequence ID" value="NZ_CP059343.1"/>
</dbReference>
<dbReference type="Gene3D" id="1.20.144.10">
    <property type="entry name" value="Phosphatidic acid phosphatase type 2/haloperoxidase"/>
    <property type="match status" value="1"/>
</dbReference>
<keyword evidence="2" id="KW-0812">Transmembrane</keyword>
<feature type="transmembrane region" description="Helical" evidence="2">
    <location>
        <begin position="176"/>
        <end position="193"/>
    </location>
</feature>
<feature type="transmembrane region" description="Helical" evidence="2">
    <location>
        <begin position="77"/>
        <end position="98"/>
    </location>
</feature>
<keyword evidence="5" id="KW-1185">Reference proteome</keyword>
<keyword evidence="4" id="KW-0378">Hydrolase</keyword>
<reference evidence="5" key="1">
    <citation type="submission" date="2017-08" db="EMBL/GenBank/DDBJ databases">
        <title>Draft Genome Sequence of Kocuria varians 80.</title>
        <authorList>
            <person name="Minaev M."/>
            <person name="Kurbakov K.A."/>
            <person name="Solodovnikova G.I."/>
            <person name="Kuznetsova O.A."/>
            <person name="Lisitsyn A.B."/>
        </authorList>
    </citation>
    <scope>NUCLEOTIDE SEQUENCE [LARGE SCALE GENOMIC DNA]</scope>
    <source>
        <strain evidence="5">80</strain>
    </source>
</reference>
<dbReference type="PANTHER" id="PTHR14969:SF13">
    <property type="entry name" value="AT30094P"/>
    <property type="match status" value="1"/>
</dbReference>
<keyword evidence="2" id="KW-1133">Transmembrane helix</keyword>
<keyword evidence="2" id="KW-0472">Membrane</keyword>
<evidence type="ECO:0000256" key="2">
    <source>
        <dbReference type="SAM" id="Phobius"/>
    </source>
</evidence>
<evidence type="ECO:0000259" key="3">
    <source>
        <dbReference type="SMART" id="SM00014"/>
    </source>
</evidence>
<organism evidence="4 5">
    <name type="scientific">Kocuria varians</name>
    <name type="common">Micrococcus varians</name>
    <dbReference type="NCBI Taxonomy" id="1272"/>
    <lineage>
        <taxon>Bacteria</taxon>
        <taxon>Bacillati</taxon>
        <taxon>Actinomycetota</taxon>
        <taxon>Actinomycetes</taxon>
        <taxon>Micrococcales</taxon>
        <taxon>Micrococcaceae</taxon>
        <taxon>Kocuria</taxon>
    </lineage>
</organism>
<name>A0A7D7KZJ4_KOCVA</name>
<sequence length="321" mass="32801">MTTPAQYTSPSPGGSPWQLPQLRHRVAVPLVTVLLTATIGRLLVLSPQVTDAETALLEGLSQHRNALLDALASAVQLALSNGAVVLVVAAVIGWLAVVRRRPLDATGFGILALAGWGAVGLVKVLVDRPRPTFLTGDPLSPVSGSLSFPSSHTGAAVAIVLALSLVASSRRARRSILLWGTLATVLVGAARVYSGAHYPLDVLAALPVAAVGVMVGASVANTVVPALAFGFSWQQAGVTPRLPATADAAARKSAGGTRSAQAPAARSTAARTTRSTAATARAQAETRRGTRSTEEQPAAPAARTAPYDVAAHTGHRSDRAA</sequence>
<gene>
    <name evidence="4" type="primary">bcrC</name>
    <name evidence="4" type="ORF">CIB50_0000667</name>
</gene>
<evidence type="ECO:0000256" key="1">
    <source>
        <dbReference type="SAM" id="MobiDB-lite"/>
    </source>
</evidence>
<accession>A0A7D7KZJ4</accession>
<dbReference type="EC" id="3.6.1.27" evidence="4"/>
<reference evidence="4 5" key="2">
    <citation type="submission" date="2020-07" db="EMBL/GenBank/DDBJ databases">
        <title>Genome of starter culture bacteria Kocuria salsicia reveals its technological properties and safety for usage in meat industry.</title>
        <authorList>
            <person name="Michael M."/>
            <person name="Konstantin K."/>
            <person name="Evgenii K."/>
            <person name="Galina S."/>
            <person name="Oksana K."/>
            <person name="Andrei L."/>
        </authorList>
    </citation>
    <scope>NUCLEOTIDE SEQUENCE [LARGE SCALE GENOMIC DNA]</scope>
    <source>
        <strain evidence="4 5">80</strain>
    </source>
</reference>
<dbReference type="GO" id="GO:0050380">
    <property type="term" value="F:undecaprenyl-diphosphatase activity"/>
    <property type="evidence" value="ECO:0007669"/>
    <property type="project" value="UniProtKB-EC"/>
</dbReference>
<dbReference type="Pfam" id="PF01569">
    <property type="entry name" value="PAP2"/>
    <property type="match status" value="1"/>
</dbReference>
<feature type="transmembrane region" description="Helical" evidence="2">
    <location>
        <begin position="26"/>
        <end position="44"/>
    </location>
</feature>
<dbReference type="Proteomes" id="UP000216825">
    <property type="component" value="Chromosome"/>
</dbReference>
<feature type="transmembrane region" description="Helical" evidence="2">
    <location>
        <begin position="205"/>
        <end position="231"/>
    </location>
</feature>
<dbReference type="SMART" id="SM00014">
    <property type="entry name" value="acidPPc"/>
    <property type="match status" value="1"/>
</dbReference>
<protein>
    <submittedName>
        <fullName evidence="4">Undecaprenyl-diphosphatase BcrC</fullName>
        <ecNumber evidence="4">3.6.1.27</ecNumber>
    </submittedName>
</protein>
<dbReference type="AlphaFoldDB" id="A0A7D7KZJ4"/>
<dbReference type="PANTHER" id="PTHR14969">
    <property type="entry name" value="SPHINGOSINE-1-PHOSPHATE PHOSPHOHYDROLASE"/>
    <property type="match status" value="1"/>
</dbReference>
<proteinExistence type="predicted"/>
<dbReference type="SUPFAM" id="SSF48317">
    <property type="entry name" value="Acid phosphatase/Vanadium-dependent haloperoxidase"/>
    <property type="match status" value="1"/>
</dbReference>
<dbReference type="InterPro" id="IPR036938">
    <property type="entry name" value="PAP2/HPO_sf"/>
</dbReference>
<feature type="compositionally biased region" description="Low complexity" evidence="1">
    <location>
        <begin position="257"/>
        <end position="283"/>
    </location>
</feature>
<feature type="transmembrane region" description="Helical" evidence="2">
    <location>
        <begin position="105"/>
        <end position="126"/>
    </location>
</feature>
<dbReference type="KEGG" id="kvr:CIB50_0000667"/>
<feature type="region of interest" description="Disordered" evidence="1">
    <location>
        <begin position="248"/>
        <end position="321"/>
    </location>
</feature>
<evidence type="ECO:0000313" key="4">
    <source>
        <dbReference type="EMBL" id="QMS55969.1"/>
    </source>
</evidence>
<dbReference type="InterPro" id="IPR000326">
    <property type="entry name" value="PAP2/HPO"/>
</dbReference>
<feature type="compositionally biased region" description="Basic and acidic residues" evidence="1">
    <location>
        <begin position="284"/>
        <end position="294"/>
    </location>
</feature>
<dbReference type="EMBL" id="CP059343">
    <property type="protein sequence ID" value="QMS55969.1"/>
    <property type="molecule type" value="Genomic_DNA"/>
</dbReference>
<feature type="domain" description="Phosphatidic acid phosphatase type 2/haloperoxidase" evidence="3">
    <location>
        <begin position="105"/>
        <end position="217"/>
    </location>
</feature>
<feature type="transmembrane region" description="Helical" evidence="2">
    <location>
        <begin position="146"/>
        <end position="167"/>
    </location>
</feature>
<evidence type="ECO:0000313" key="5">
    <source>
        <dbReference type="Proteomes" id="UP000216825"/>
    </source>
</evidence>